<gene>
    <name evidence="7" type="ORF">TIFTF001_019485</name>
</gene>
<dbReference type="InterPro" id="IPR044275">
    <property type="entry name" value="KRP"/>
</dbReference>
<dbReference type="InterPro" id="IPR003175">
    <property type="entry name" value="CDI_dom"/>
</dbReference>
<dbReference type="PIRSF" id="PIRSF017811">
    <property type="entry name" value="CDK_inhib_pln"/>
    <property type="match status" value="1"/>
</dbReference>
<evidence type="ECO:0000256" key="3">
    <source>
        <dbReference type="ARBA" id="ARBA00023013"/>
    </source>
</evidence>
<dbReference type="Pfam" id="PF02234">
    <property type="entry name" value="CDI"/>
    <property type="match status" value="1"/>
</dbReference>
<dbReference type="Gene3D" id="4.10.365.10">
    <property type="entry name" value="p27"/>
    <property type="match status" value="1"/>
</dbReference>
<feature type="region of interest" description="Disordered" evidence="5">
    <location>
        <begin position="76"/>
        <end position="104"/>
    </location>
</feature>
<comment type="subcellular location">
    <subcellularLocation>
        <location evidence="1">Nucleus</location>
        <location evidence="1">Nucleoplasm</location>
    </subcellularLocation>
</comment>
<dbReference type="Proteomes" id="UP001187192">
    <property type="component" value="Unassembled WGS sequence"/>
</dbReference>
<protein>
    <recommendedName>
        <fullName evidence="6">Cyclin-dependent kinase inhibitor domain-containing protein</fullName>
    </recommendedName>
</protein>
<evidence type="ECO:0000256" key="5">
    <source>
        <dbReference type="SAM" id="MobiDB-lite"/>
    </source>
</evidence>
<keyword evidence="4" id="KW-0131">Cell cycle</keyword>
<evidence type="ECO:0000256" key="1">
    <source>
        <dbReference type="ARBA" id="ARBA00004642"/>
    </source>
</evidence>
<sequence>MGKYMKKSKITGDVAVMEVSLSPQCSLGVRTRAKTLALQRQQQQQQEKQHQKSILSPVVDSSSFCYLELRSRRLEKPPRLGDGKKENQRNQESPRADRCCGGNPSLQILELPNSRVRVESEEKEAVALEGDEVEDFNDVVLEASFGENKLEFEGRDRSTRESTPCSLIRGSDTLGTPGSTTRRKSTCTAADQRVRNDMQRSIPTTHEMNEFFVFAEQQQQRIFIEKYNFDIVNDSPLPGRVFVEEVTGIYGCCSYHIPSCNKEPRGV</sequence>
<keyword evidence="3" id="KW-0649">Protein kinase inhibitor</keyword>
<reference evidence="7" key="1">
    <citation type="submission" date="2023-07" db="EMBL/GenBank/DDBJ databases">
        <title>draft genome sequence of fig (Ficus carica).</title>
        <authorList>
            <person name="Takahashi T."/>
            <person name="Nishimura K."/>
        </authorList>
    </citation>
    <scope>NUCLEOTIDE SEQUENCE</scope>
</reference>
<dbReference type="InterPro" id="IPR044898">
    <property type="entry name" value="CDI_dom_sf"/>
</dbReference>
<evidence type="ECO:0000256" key="4">
    <source>
        <dbReference type="ARBA" id="ARBA00023306"/>
    </source>
</evidence>
<dbReference type="GO" id="GO:0005654">
    <property type="term" value="C:nucleoplasm"/>
    <property type="evidence" value="ECO:0007669"/>
    <property type="project" value="UniProtKB-SubCell"/>
</dbReference>
<feature type="domain" description="Cyclin-dependent kinase inhibitor" evidence="6">
    <location>
        <begin position="201"/>
        <end position="240"/>
    </location>
</feature>
<dbReference type="GO" id="GO:0051726">
    <property type="term" value="P:regulation of cell cycle"/>
    <property type="evidence" value="ECO:0007669"/>
    <property type="project" value="InterPro"/>
</dbReference>
<dbReference type="GO" id="GO:0004861">
    <property type="term" value="F:cyclin-dependent protein serine/threonine kinase inhibitor activity"/>
    <property type="evidence" value="ECO:0007669"/>
    <property type="project" value="InterPro"/>
</dbReference>
<comment type="caution">
    <text evidence="7">The sequence shown here is derived from an EMBL/GenBank/DDBJ whole genome shotgun (WGS) entry which is preliminary data.</text>
</comment>
<dbReference type="AlphaFoldDB" id="A0AA88ADJ9"/>
<proteinExistence type="inferred from homology"/>
<name>A0AA88ADJ9_FICCA</name>
<accession>A0AA88ADJ9</accession>
<evidence type="ECO:0000313" key="7">
    <source>
        <dbReference type="EMBL" id="GMN50330.1"/>
    </source>
</evidence>
<organism evidence="7 8">
    <name type="scientific">Ficus carica</name>
    <name type="common">Common fig</name>
    <dbReference type="NCBI Taxonomy" id="3494"/>
    <lineage>
        <taxon>Eukaryota</taxon>
        <taxon>Viridiplantae</taxon>
        <taxon>Streptophyta</taxon>
        <taxon>Embryophyta</taxon>
        <taxon>Tracheophyta</taxon>
        <taxon>Spermatophyta</taxon>
        <taxon>Magnoliopsida</taxon>
        <taxon>eudicotyledons</taxon>
        <taxon>Gunneridae</taxon>
        <taxon>Pentapetalae</taxon>
        <taxon>rosids</taxon>
        <taxon>fabids</taxon>
        <taxon>Rosales</taxon>
        <taxon>Moraceae</taxon>
        <taxon>Ficeae</taxon>
        <taxon>Ficus</taxon>
    </lineage>
</organism>
<evidence type="ECO:0000256" key="2">
    <source>
        <dbReference type="ARBA" id="ARBA00010274"/>
    </source>
</evidence>
<dbReference type="PANTHER" id="PTHR46776">
    <property type="entry name" value="CYCLIN-DEPENDENT KINASE INHIBITOR 4-RELATED"/>
    <property type="match status" value="1"/>
</dbReference>
<feature type="compositionally biased region" description="Basic and acidic residues" evidence="5">
    <location>
        <begin position="76"/>
        <end position="98"/>
    </location>
</feature>
<evidence type="ECO:0000259" key="6">
    <source>
        <dbReference type="Pfam" id="PF02234"/>
    </source>
</evidence>
<keyword evidence="8" id="KW-1185">Reference proteome</keyword>
<dbReference type="EMBL" id="BTGU01000033">
    <property type="protein sequence ID" value="GMN50330.1"/>
    <property type="molecule type" value="Genomic_DNA"/>
</dbReference>
<feature type="region of interest" description="Disordered" evidence="5">
    <location>
        <begin position="152"/>
        <end position="184"/>
    </location>
</feature>
<comment type="similarity">
    <text evidence="2">Belongs to the CDI family. ICK/KRP subfamily.</text>
</comment>
<evidence type="ECO:0000313" key="8">
    <source>
        <dbReference type="Proteomes" id="UP001187192"/>
    </source>
</evidence>